<reference evidence="6" key="1">
    <citation type="submission" date="2021-12" db="EMBL/GenBank/DDBJ databases">
        <authorList>
            <person name="King R."/>
        </authorList>
    </citation>
    <scope>NUCLEOTIDE SEQUENCE</scope>
</reference>
<dbReference type="InterPro" id="IPR003593">
    <property type="entry name" value="AAA+_ATPase"/>
</dbReference>
<dbReference type="GO" id="GO:0045815">
    <property type="term" value="P:transcription initiation-coupled chromatin remodeling"/>
    <property type="evidence" value="ECO:0007669"/>
    <property type="project" value="TreeGrafter"/>
</dbReference>
<dbReference type="Pfam" id="PF00004">
    <property type="entry name" value="AAA"/>
    <property type="match status" value="1"/>
</dbReference>
<dbReference type="GO" id="GO:0005524">
    <property type="term" value="F:ATP binding"/>
    <property type="evidence" value="ECO:0007669"/>
    <property type="project" value="UniProtKB-KW"/>
</dbReference>
<dbReference type="OrthoDB" id="5421at2759"/>
<evidence type="ECO:0000256" key="1">
    <source>
        <dbReference type="ARBA" id="ARBA00006914"/>
    </source>
</evidence>
<keyword evidence="3" id="KW-0067">ATP-binding</keyword>
<dbReference type="FunFam" id="3.40.50.300:FF:000061">
    <property type="entry name" value="ATPase family, AAA domain-containing 2"/>
    <property type="match status" value="1"/>
</dbReference>
<dbReference type="InterPro" id="IPR027417">
    <property type="entry name" value="P-loop_NTPase"/>
</dbReference>
<gene>
    <name evidence="6" type="ORF">MELIAE_LOCUS4251</name>
</gene>
<evidence type="ECO:0000256" key="2">
    <source>
        <dbReference type="ARBA" id="ARBA00022741"/>
    </source>
</evidence>
<dbReference type="InterPro" id="IPR045199">
    <property type="entry name" value="ATAD2-like"/>
</dbReference>
<dbReference type="InterPro" id="IPR041569">
    <property type="entry name" value="AAA_lid_3"/>
</dbReference>
<dbReference type="Gene3D" id="1.10.8.60">
    <property type="match status" value="1"/>
</dbReference>
<dbReference type="GO" id="GO:0003682">
    <property type="term" value="F:chromatin binding"/>
    <property type="evidence" value="ECO:0007669"/>
    <property type="project" value="TreeGrafter"/>
</dbReference>
<accession>A0A9P0AW73</accession>
<dbReference type="Pfam" id="PF17862">
    <property type="entry name" value="AAA_lid_3"/>
    <property type="match status" value="1"/>
</dbReference>
<evidence type="ECO:0000256" key="4">
    <source>
        <dbReference type="ARBA" id="ARBA00023117"/>
    </source>
</evidence>
<organism evidence="6 7">
    <name type="scientific">Brassicogethes aeneus</name>
    <name type="common">Rape pollen beetle</name>
    <name type="synonym">Meligethes aeneus</name>
    <dbReference type="NCBI Taxonomy" id="1431903"/>
    <lineage>
        <taxon>Eukaryota</taxon>
        <taxon>Metazoa</taxon>
        <taxon>Ecdysozoa</taxon>
        <taxon>Arthropoda</taxon>
        <taxon>Hexapoda</taxon>
        <taxon>Insecta</taxon>
        <taxon>Pterygota</taxon>
        <taxon>Neoptera</taxon>
        <taxon>Endopterygota</taxon>
        <taxon>Coleoptera</taxon>
        <taxon>Polyphaga</taxon>
        <taxon>Cucujiformia</taxon>
        <taxon>Nitidulidae</taxon>
        <taxon>Meligethinae</taxon>
        <taxon>Brassicogethes</taxon>
    </lineage>
</organism>
<proteinExistence type="inferred from homology"/>
<dbReference type="GO" id="GO:0016887">
    <property type="term" value="F:ATP hydrolysis activity"/>
    <property type="evidence" value="ECO:0007669"/>
    <property type="project" value="InterPro"/>
</dbReference>
<comment type="similarity">
    <text evidence="1">Belongs to the AAA ATPase family.</text>
</comment>
<keyword evidence="2" id="KW-0547">Nucleotide-binding</keyword>
<evidence type="ECO:0000259" key="5">
    <source>
        <dbReference type="SMART" id="SM00382"/>
    </source>
</evidence>
<sequence length="719" mass="82326">MSLLNQNKVQNKIGTRTVKESTDFSKIGGLSNHLKTLRDIFIVPLLHGNVFEYFNIRAPRGVLFYGPPGTGKTLVAGALATELNREGVGKVNFFQRKGADVLDKWVGESEKKLRELFEKASKCRPSIIFFDEIDGLAPTRSQKNDHIHSSIVATLLALMDGLDNKPGVIVIGATNRIETIDPALRRPGRFDRELYFPLPTLEARKEIIQVHTLSWKCKPNIQFLTHIAEATSGFNGSDLAALCSEAVLCCMKRVYPNIENLGNKVKIELDSLKVEECDFMDARQSLLPCSIKMGSKMRCLNSVIRPLLQRQLDNIIGRVKFLWPHFLDEHYKYVIGEYRYAGRILLYGTNNEGLSTHLIPALLHHFEHLPVHILDLQSFGDKDLALQNNFPSLLVLSRVDEWWSFLEESDQISFIASMEDLHAGLPILTIATFKSKIPPKLHEVFHNSSNIGLKIEHPNFVEKEKFFTPLFFDSNIVSLSTVLDRHYMMEPKPIKRLSFDMNSRLSRKSSRNKTRQIQPNVVAGDFLLKIYNTLSNCLNFKGKRKREFSDNEAMVSKRIKLCENMFAGIKPNAQYFRSSLEHEIKKEQIEHCSSSTINQNRKNKEQFTILLNELLYHRSKEPLQPSEISVVPVSSLESIACVPIKAEPNIREEYEPNDENMKKVYSLWKRASRVTSMNMTVSELELLYDVLLACINMYKYSFSILILKVEDILYKVENR</sequence>
<keyword evidence="4" id="KW-0103">Bromodomain</keyword>
<dbReference type="GO" id="GO:0006337">
    <property type="term" value="P:nucleosome disassembly"/>
    <property type="evidence" value="ECO:0007669"/>
    <property type="project" value="TreeGrafter"/>
</dbReference>
<dbReference type="SMART" id="SM00382">
    <property type="entry name" value="AAA"/>
    <property type="match status" value="1"/>
</dbReference>
<dbReference type="PANTHER" id="PTHR23069">
    <property type="entry name" value="AAA DOMAIN-CONTAINING"/>
    <property type="match status" value="1"/>
</dbReference>
<dbReference type="GO" id="GO:0006334">
    <property type="term" value="P:nucleosome assembly"/>
    <property type="evidence" value="ECO:0007669"/>
    <property type="project" value="TreeGrafter"/>
</dbReference>
<dbReference type="InterPro" id="IPR003960">
    <property type="entry name" value="ATPase_AAA_CS"/>
</dbReference>
<feature type="domain" description="AAA+ ATPase" evidence="5">
    <location>
        <begin position="58"/>
        <end position="200"/>
    </location>
</feature>
<dbReference type="GO" id="GO:0042393">
    <property type="term" value="F:histone binding"/>
    <property type="evidence" value="ECO:0007669"/>
    <property type="project" value="TreeGrafter"/>
</dbReference>
<evidence type="ECO:0000313" key="6">
    <source>
        <dbReference type="EMBL" id="CAH0551694.1"/>
    </source>
</evidence>
<dbReference type="PROSITE" id="PS00674">
    <property type="entry name" value="AAA"/>
    <property type="match status" value="1"/>
</dbReference>
<keyword evidence="7" id="KW-1185">Reference proteome</keyword>
<dbReference type="SUPFAM" id="SSF52540">
    <property type="entry name" value="P-loop containing nucleoside triphosphate hydrolases"/>
    <property type="match status" value="1"/>
</dbReference>
<dbReference type="AlphaFoldDB" id="A0A9P0AW73"/>
<evidence type="ECO:0000313" key="7">
    <source>
        <dbReference type="Proteomes" id="UP001154078"/>
    </source>
</evidence>
<evidence type="ECO:0000256" key="3">
    <source>
        <dbReference type="ARBA" id="ARBA00022840"/>
    </source>
</evidence>
<dbReference type="Gene3D" id="3.40.50.300">
    <property type="entry name" value="P-loop containing nucleotide triphosphate hydrolases"/>
    <property type="match status" value="1"/>
</dbReference>
<dbReference type="EMBL" id="OV121133">
    <property type="protein sequence ID" value="CAH0551694.1"/>
    <property type="molecule type" value="Genomic_DNA"/>
</dbReference>
<protein>
    <recommendedName>
        <fullName evidence="5">AAA+ ATPase domain-containing protein</fullName>
    </recommendedName>
</protein>
<dbReference type="GO" id="GO:0005634">
    <property type="term" value="C:nucleus"/>
    <property type="evidence" value="ECO:0007669"/>
    <property type="project" value="TreeGrafter"/>
</dbReference>
<dbReference type="Proteomes" id="UP001154078">
    <property type="component" value="Chromosome 2"/>
</dbReference>
<dbReference type="PANTHER" id="PTHR23069:SF0">
    <property type="entry name" value="TAT-BINDING HOMOLOG 7"/>
    <property type="match status" value="1"/>
</dbReference>
<name>A0A9P0AW73_BRAAE</name>
<dbReference type="InterPro" id="IPR003959">
    <property type="entry name" value="ATPase_AAA_core"/>
</dbReference>